<comment type="caution">
    <text evidence="1">The sequence shown here is derived from an EMBL/GenBank/DDBJ whole genome shotgun (WGS) entry which is preliminary data.</text>
</comment>
<dbReference type="AlphaFoldDB" id="A0A7C4MS26"/>
<sequence>MHVLRRIAAWIGCVALLAGCGMSSLNDVKPIAKKYRLPLKEDVQEGTWTSKDIQVGYRYRIGAPGTLELSGDLALDNYLITGFTAIDRLTLSVLFLDAEGRILGQKAIYLVAGRQPVDQLMRFDRILALPEGAKAFSFSYSGEVSASGDNDGRSNWNFWF</sequence>
<evidence type="ECO:0000313" key="1">
    <source>
        <dbReference type="EMBL" id="HGU31879.1"/>
    </source>
</evidence>
<accession>A0A7C4MS26</accession>
<protein>
    <recommendedName>
        <fullName evidence="2">Lipoprotein</fullName>
    </recommendedName>
</protein>
<dbReference type="EMBL" id="DSUH01000071">
    <property type="protein sequence ID" value="HGU31879.1"/>
    <property type="molecule type" value="Genomic_DNA"/>
</dbReference>
<reference evidence="1" key="1">
    <citation type="journal article" date="2020" name="mSystems">
        <title>Genome- and Community-Level Interaction Insights into Carbon Utilization and Element Cycling Functions of Hydrothermarchaeota in Hydrothermal Sediment.</title>
        <authorList>
            <person name="Zhou Z."/>
            <person name="Liu Y."/>
            <person name="Xu W."/>
            <person name="Pan J."/>
            <person name="Luo Z.H."/>
            <person name="Li M."/>
        </authorList>
    </citation>
    <scope>NUCLEOTIDE SEQUENCE [LARGE SCALE GENOMIC DNA]</scope>
    <source>
        <strain evidence="1">SpSt-477</strain>
    </source>
</reference>
<evidence type="ECO:0008006" key="2">
    <source>
        <dbReference type="Google" id="ProtNLM"/>
    </source>
</evidence>
<organism evidence="1">
    <name type="scientific">Desulfatirhabdium butyrativorans</name>
    <dbReference type="NCBI Taxonomy" id="340467"/>
    <lineage>
        <taxon>Bacteria</taxon>
        <taxon>Pseudomonadati</taxon>
        <taxon>Thermodesulfobacteriota</taxon>
        <taxon>Desulfobacteria</taxon>
        <taxon>Desulfobacterales</taxon>
        <taxon>Desulfatirhabdiaceae</taxon>
        <taxon>Desulfatirhabdium</taxon>
    </lineage>
</organism>
<dbReference type="PROSITE" id="PS51257">
    <property type="entry name" value="PROKAR_LIPOPROTEIN"/>
    <property type="match status" value="1"/>
</dbReference>
<proteinExistence type="predicted"/>
<gene>
    <name evidence="1" type="ORF">ENS29_03370</name>
</gene>
<name>A0A7C4MS26_9BACT</name>